<dbReference type="Gene3D" id="3.40.50.1820">
    <property type="entry name" value="alpha/beta hydrolase"/>
    <property type="match status" value="1"/>
</dbReference>
<evidence type="ECO:0000256" key="3">
    <source>
        <dbReference type="ARBA" id="ARBA00022729"/>
    </source>
</evidence>
<keyword evidence="2" id="KW-0813">Transport</keyword>
<dbReference type="InterPro" id="IPR000073">
    <property type="entry name" value="AB_hydrolase_1"/>
</dbReference>
<dbReference type="PANTHER" id="PTHR30085">
    <property type="entry name" value="AMINO ACID ABC TRANSPORTER PERMEASE"/>
    <property type="match status" value="1"/>
</dbReference>
<dbReference type="GO" id="GO:0030288">
    <property type="term" value="C:outer membrane-bounded periplasmic space"/>
    <property type="evidence" value="ECO:0007669"/>
    <property type="project" value="TreeGrafter"/>
</dbReference>
<dbReference type="InterPro" id="IPR051455">
    <property type="entry name" value="Bact_solute-bind_prot3"/>
</dbReference>
<proteinExistence type="inferred from homology"/>
<evidence type="ECO:0000313" key="5">
    <source>
        <dbReference type="EMBL" id="QKD83334.1"/>
    </source>
</evidence>
<sequence length="865" mass="93407">MAHHTSLGQAAQFSMGQRRWRPRNLLQTKLLPLACGLTLGLSTWFARPAHSAERVIVNLGNFEISLAVDDLETYATTGEVRGGLKLYSRFLGETGMAELRQFLQRRFEVDPVVISQLLYSSLGEETLRRLGAVVRTDTRQNGFSAIRAAAILAASEPEGLSIIGWLRQYPSYSIRLSAQQLLELRQQFSTQIDYRDAVVRAINEAAEKEAAASPLPAITGLPDPGELGPYRVISRTLEFSRDRRTLLGDRIPRPFRVLLRLPDGLPQPAPVVVISHGLGSTPEAFAYLGDHFASHGFVAILPQHIGSDESRRTSALAGVLTSPVTPVEFVDRPLDVSYVLDTLGEMADTDPGLAGRMDLQRVAVLGHSFGGYTALALAGASLNTGDLFQQECARPQARLDVSLVLQCGASRLPPYTYMLRDPRVQAAIAVSPLTHPVFGPEGLGQIQVPVMMMSGSNDFIASAVQQQIHPFLWLNTPAKYLAIMVPSSHTFADNTPSSGATLDTVSLLLSGPSPRLGQEYVREMSLAFLQRHLNNQPAYEMFLSAAYAESISEEPLDLRLVRSLSQEQLEQAFGGPPPIPFVPEVTTRLPGDRPGSVLGAIAESGVLRAAVQPGSPPFGTVNAAGNLSGYCVDLLNGLTQQLQAQLGRPIRLDLIAAEVSNRFSLVQAGTVQIECGPNTLRSDIEGVLFSAPFFLTGVQLLAAADTAEQFNALGTLTGARIGVLRDTVTEQVIRQRYPAAQIVTLRGDTARTAGFQALRSGAIDLFAGDGVLLLGEALQTSSSLARAGYTLLPPEPLSCDPYGMLLPATDSTWRNTVNQFLTSQAARQAGDRCQNACKRLCDPTRSQRFLRCLPGQGVVSTVLSR</sequence>
<dbReference type="Pfam" id="PF00561">
    <property type="entry name" value="Abhydrolase_1"/>
    <property type="match status" value="1"/>
</dbReference>
<dbReference type="SUPFAM" id="SSF53474">
    <property type="entry name" value="alpha/beta-Hydrolases"/>
    <property type="match status" value="1"/>
</dbReference>
<dbReference type="InterPro" id="IPR010802">
    <property type="entry name" value="DUF1400"/>
</dbReference>
<dbReference type="CDD" id="cd13688">
    <property type="entry name" value="PBP2_GltI_DEBP"/>
    <property type="match status" value="1"/>
</dbReference>
<dbReference type="Gene3D" id="3.40.190.10">
    <property type="entry name" value="Periplasmic binding protein-like II"/>
    <property type="match status" value="2"/>
</dbReference>
<protein>
    <submittedName>
        <fullName evidence="5">Alpha/beta fold hydrolase</fullName>
    </submittedName>
</protein>
<dbReference type="EMBL" id="CP053661">
    <property type="protein sequence ID" value="QKD83334.1"/>
    <property type="molecule type" value="Genomic_DNA"/>
</dbReference>
<gene>
    <name evidence="5" type="ORF">HPC62_15040</name>
</gene>
<evidence type="ECO:0000313" key="6">
    <source>
        <dbReference type="Proteomes" id="UP000505210"/>
    </source>
</evidence>
<evidence type="ECO:0000256" key="1">
    <source>
        <dbReference type="ARBA" id="ARBA00010333"/>
    </source>
</evidence>
<evidence type="ECO:0000259" key="4">
    <source>
        <dbReference type="SMART" id="SM00062"/>
    </source>
</evidence>
<dbReference type="AlphaFoldDB" id="A0A6M8B8I2"/>
<dbReference type="KEGG" id="theu:HPC62_15040"/>
<dbReference type="PANTHER" id="PTHR30085:SF6">
    <property type="entry name" value="ABC TRANSPORTER GLUTAMINE-BINDING PROTEIN GLNH"/>
    <property type="match status" value="1"/>
</dbReference>
<organism evidence="5 6">
    <name type="scientific">Thermoleptolyngbya sichuanensis A183</name>
    <dbReference type="NCBI Taxonomy" id="2737172"/>
    <lineage>
        <taxon>Bacteria</taxon>
        <taxon>Bacillati</taxon>
        <taxon>Cyanobacteriota</taxon>
        <taxon>Cyanophyceae</taxon>
        <taxon>Oculatellales</taxon>
        <taxon>Oculatellaceae</taxon>
        <taxon>Thermoleptolyngbya</taxon>
        <taxon>Thermoleptolyngbya sichuanensis</taxon>
    </lineage>
</organism>
<dbReference type="GO" id="GO:0016787">
    <property type="term" value="F:hydrolase activity"/>
    <property type="evidence" value="ECO:0007669"/>
    <property type="project" value="UniProtKB-KW"/>
</dbReference>
<keyword evidence="6" id="KW-1185">Reference proteome</keyword>
<dbReference type="SUPFAM" id="SSF53850">
    <property type="entry name" value="Periplasmic binding protein-like II"/>
    <property type="match status" value="1"/>
</dbReference>
<dbReference type="GO" id="GO:0006865">
    <property type="term" value="P:amino acid transport"/>
    <property type="evidence" value="ECO:0007669"/>
    <property type="project" value="TreeGrafter"/>
</dbReference>
<keyword evidence="5" id="KW-0378">Hydrolase</keyword>
<dbReference type="Pfam" id="PF00497">
    <property type="entry name" value="SBP_bac_3"/>
    <property type="match status" value="1"/>
</dbReference>
<name>A0A6M8B8I2_9CYAN</name>
<dbReference type="Proteomes" id="UP000505210">
    <property type="component" value="Chromosome"/>
</dbReference>
<dbReference type="InterPro" id="IPR029058">
    <property type="entry name" value="AB_hydrolase_fold"/>
</dbReference>
<keyword evidence="3" id="KW-0732">Signal</keyword>
<evidence type="ECO:0000256" key="2">
    <source>
        <dbReference type="ARBA" id="ARBA00022448"/>
    </source>
</evidence>
<comment type="similarity">
    <text evidence="1">Belongs to the bacterial solute-binding protein 3 family.</text>
</comment>
<dbReference type="SMART" id="SM00062">
    <property type="entry name" value="PBPb"/>
    <property type="match status" value="1"/>
</dbReference>
<feature type="domain" description="Solute-binding protein family 3/N-terminal" evidence="4">
    <location>
        <begin position="606"/>
        <end position="836"/>
    </location>
</feature>
<dbReference type="GO" id="GO:0005576">
    <property type="term" value="C:extracellular region"/>
    <property type="evidence" value="ECO:0007669"/>
    <property type="project" value="TreeGrafter"/>
</dbReference>
<dbReference type="InterPro" id="IPR001638">
    <property type="entry name" value="Solute-binding_3/MltF_N"/>
</dbReference>
<accession>A0A6M8B8I2</accession>
<dbReference type="Pfam" id="PF07176">
    <property type="entry name" value="DUF1400"/>
    <property type="match status" value="1"/>
</dbReference>
<reference evidence="5 6" key="1">
    <citation type="submission" date="2020-05" db="EMBL/GenBank/DDBJ databases">
        <title>Complete genome sequence of of a novel Thermoleptolyngbya strain isolated from hot springs of Ganzi, Sichuan China.</title>
        <authorList>
            <person name="Tang J."/>
            <person name="Daroch M."/>
            <person name="Li L."/>
            <person name="Waleron K."/>
            <person name="Waleron M."/>
            <person name="Waleron M."/>
        </authorList>
    </citation>
    <scope>NUCLEOTIDE SEQUENCE [LARGE SCALE GENOMIC DNA]</scope>
    <source>
        <strain evidence="5 6">PKUAC-SCTA183</strain>
    </source>
</reference>